<protein>
    <recommendedName>
        <fullName evidence="3">Carbohydrate kinase FGGY N-terminal domain-containing protein</fullName>
    </recommendedName>
</protein>
<dbReference type="Proteomes" id="UP000289340">
    <property type="component" value="Chromosome 7"/>
</dbReference>
<organism evidence="1 2">
    <name type="scientific">Glycine soja</name>
    <name type="common">Wild soybean</name>
    <dbReference type="NCBI Taxonomy" id="3848"/>
    <lineage>
        <taxon>Eukaryota</taxon>
        <taxon>Viridiplantae</taxon>
        <taxon>Streptophyta</taxon>
        <taxon>Embryophyta</taxon>
        <taxon>Tracheophyta</taxon>
        <taxon>Spermatophyta</taxon>
        <taxon>Magnoliopsida</taxon>
        <taxon>eudicotyledons</taxon>
        <taxon>Gunneridae</taxon>
        <taxon>Pentapetalae</taxon>
        <taxon>rosids</taxon>
        <taxon>fabids</taxon>
        <taxon>Fabales</taxon>
        <taxon>Fabaceae</taxon>
        <taxon>Papilionoideae</taxon>
        <taxon>50 kb inversion clade</taxon>
        <taxon>NPAAA clade</taxon>
        <taxon>indigoferoid/millettioid clade</taxon>
        <taxon>Phaseoleae</taxon>
        <taxon>Glycine</taxon>
        <taxon>Glycine subgen. Soja</taxon>
    </lineage>
</organism>
<keyword evidence="2" id="KW-1185">Reference proteome</keyword>
<dbReference type="EMBL" id="QZWG01000007">
    <property type="protein sequence ID" value="RZC02466.1"/>
    <property type="molecule type" value="Genomic_DNA"/>
</dbReference>
<reference evidence="1 2" key="1">
    <citation type="submission" date="2018-09" db="EMBL/GenBank/DDBJ databases">
        <title>A high-quality reference genome of wild soybean provides a powerful tool to mine soybean genomes.</title>
        <authorList>
            <person name="Xie M."/>
            <person name="Chung C.Y.L."/>
            <person name="Li M.-W."/>
            <person name="Wong F.-L."/>
            <person name="Chan T.-F."/>
            <person name="Lam H.-M."/>
        </authorList>
    </citation>
    <scope>NUCLEOTIDE SEQUENCE [LARGE SCALE GENOMIC DNA]</scope>
    <source>
        <strain evidence="2">cv. W05</strain>
        <tissue evidence="1">Hypocotyl of etiolated seedlings</tissue>
    </source>
</reference>
<gene>
    <name evidence="1" type="ORF">D0Y65_017554</name>
</gene>
<name>A0A445JVF4_GLYSO</name>
<comment type="caution">
    <text evidence="1">The sequence shown here is derived from an EMBL/GenBank/DDBJ whole genome shotgun (WGS) entry which is preliminary data.</text>
</comment>
<proteinExistence type="predicted"/>
<dbReference type="AlphaFoldDB" id="A0A445JVF4"/>
<accession>A0A445JVF4</accession>
<sequence length="268" mass="29886">MSDSPYSATNFAFSHSFAPLCFHYIRFSKFSSFPLRSRISSTSAYSNSVPSKTLITPSSLILRPNYIGFPFGVTSRISLARSNVVLPRLSATSGSALGSRRTFATLSLTYLVTMCSTSRLPLRSQWFRFAPTSASNFMQGFEPSPATKKSMVQPSDSSSMSLEVVVASCCCWFWKMAVMTRKRVGLWLVVRNGRWWGGKRCLGFGESLVKRCLGLDFGTSGAKFAIIDKDGTIQAEAKRKCPFYLIKRGDNDMIGLAMILRWTHILHR</sequence>
<evidence type="ECO:0008006" key="3">
    <source>
        <dbReference type="Google" id="ProtNLM"/>
    </source>
</evidence>
<evidence type="ECO:0000313" key="2">
    <source>
        <dbReference type="Proteomes" id="UP000289340"/>
    </source>
</evidence>
<evidence type="ECO:0000313" key="1">
    <source>
        <dbReference type="EMBL" id="RZC02466.1"/>
    </source>
</evidence>